<feature type="region of interest" description="Disordered" evidence="1">
    <location>
        <begin position="1"/>
        <end position="39"/>
    </location>
</feature>
<gene>
    <name evidence="2" type="ORF">WN48_11317</name>
</gene>
<feature type="region of interest" description="Disordered" evidence="1">
    <location>
        <begin position="75"/>
        <end position="99"/>
    </location>
</feature>
<dbReference type="AlphaFoldDB" id="A0A310SM34"/>
<accession>A0A310SM34</accession>
<evidence type="ECO:0000313" key="3">
    <source>
        <dbReference type="Proteomes" id="UP000250275"/>
    </source>
</evidence>
<proteinExistence type="predicted"/>
<name>A0A310SM34_9HYME</name>
<dbReference type="EMBL" id="KQ761039">
    <property type="protein sequence ID" value="OAD58355.1"/>
    <property type="molecule type" value="Genomic_DNA"/>
</dbReference>
<evidence type="ECO:0000313" key="2">
    <source>
        <dbReference type="EMBL" id="OAD58355.1"/>
    </source>
</evidence>
<organism evidence="2 3">
    <name type="scientific">Eufriesea mexicana</name>
    <dbReference type="NCBI Taxonomy" id="516756"/>
    <lineage>
        <taxon>Eukaryota</taxon>
        <taxon>Metazoa</taxon>
        <taxon>Ecdysozoa</taxon>
        <taxon>Arthropoda</taxon>
        <taxon>Hexapoda</taxon>
        <taxon>Insecta</taxon>
        <taxon>Pterygota</taxon>
        <taxon>Neoptera</taxon>
        <taxon>Endopterygota</taxon>
        <taxon>Hymenoptera</taxon>
        <taxon>Apocrita</taxon>
        <taxon>Aculeata</taxon>
        <taxon>Apoidea</taxon>
        <taxon>Anthophila</taxon>
        <taxon>Apidae</taxon>
        <taxon>Eufriesea</taxon>
    </lineage>
</organism>
<sequence length="99" mass="10196">MEKATTVAATVIHDDGRATGKNGARSGRSGASGPEVVEERRRCWEPRFGTAVADDADYDGDRSCASLPRLSVGEGVALRDGDGESDGPTGVEDFGAVAV</sequence>
<keyword evidence="3" id="KW-1185">Reference proteome</keyword>
<protein>
    <submittedName>
        <fullName evidence="2">Uncharacterized protein</fullName>
    </submittedName>
</protein>
<reference evidence="2 3" key="1">
    <citation type="submission" date="2015-07" db="EMBL/GenBank/DDBJ databases">
        <title>The genome of Eufriesea mexicana.</title>
        <authorList>
            <person name="Pan H."/>
            <person name="Kapheim K."/>
        </authorList>
    </citation>
    <scope>NUCLEOTIDE SEQUENCE [LARGE SCALE GENOMIC DNA]</scope>
    <source>
        <strain evidence="2">0111107269</strain>
        <tissue evidence="2">Whole body</tissue>
    </source>
</reference>
<dbReference type="Proteomes" id="UP000250275">
    <property type="component" value="Unassembled WGS sequence"/>
</dbReference>
<feature type="compositionally biased region" description="Low complexity" evidence="1">
    <location>
        <begin position="23"/>
        <end position="33"/>
    </location>
</feature>
<evidence type="ECO:0000256" key="1">
    <source>
        <dbReference type="SAM" id="MobiDB-lite"/>
    </source>
</evidence>